<protein>
    <recommendedName>
        <fullName evidence="5">DNA mismatch repair proteins mutS family domain-containing protein</fullName>
    </recommendedName>
</protein>
<dbReference type="GO" id="GO:0051026">
    <property type="term" value="P:chiasma assembly"/>
    <property type="evidence" value="ECO:0007669"/>
    <property type="project" value="TreeGrafter"/>
</dbReference>
<keyword evidence="4" id="KW-0238">DNA-binding</keyword>
<dbReference type="EMBL" id="GIFC01013318">
    <property type="protein sequence ID" value="MXU95401.1"/>
    <property type="molecule type" value="Transcribed_RNA"/>
</dbReference>
<dbReference type="GO" id="GO:0005634">
    <property type="term" value="C:nucleus"/>
    <property type="evidence" value="ECO:0007669"/>
    <property type="project" value="TreeGrafter"/>
</dbReference>
<dbReference type="InterPro" id="IPR000432">
    <property type="entry name" value="DNA_mismatch_repair_MutS_C"/>
</dbReference>
<dbReference type="AlphaFoldDB" id="A0A6B0V0Y8"/>
<keyword evidence="2" id="KW-0547">Nucleotide-binding</keyword>
<evidence type="ECO:0000313" key="6">
    <source>
        <dbReference type="EMBL" id="MXU95401.1"/>
    </source>
</evidence>
<dbReference type="Pfam" id="PF00488">
    <property type="entry name" value="MutS_V"/>
    <property type="match status" value="1"/>
</dbReference>
<evidence type="ECO:0000256" key="1">
    <source>
        <dbReference type="ARBA" id="ARBA00006271"/>
    </source>
</evidence>
<dbReference type="Gene3D" id="3.40.50.300">
    <property type="entry name" value="P-loop containing nucleotide triphosphate hydrolases"/>
    <property type="match status" value="1"/>
</dbReference>
<comment type="similarity">
    <text evidence="1">Belongs to the DNA mismatch repair MutS family.</text>
</comment>
<evidence type="ECO:0000256" key="3">
    <source>
        <dbReference type="ARBA" id="ARBA00022840"/>
    </source>
</evidence>
<proteinExistence type="inferred from homology"/>
<dbReference type="SUPFAM" id="SSF52540">
    <property type="entry name" value="P-loop containing nucleoside triphosphate hydrolases"/>
    <property type="match status" value="1"/>
</dbReference>
<dbReference type="GO" id="GO:0005524">
    <property type="term" value="F:ATP binding"/>
    <property type="evidence" value="ECO:0007669"/>
    <property type="project" value="UniProtKB-KW"/>
</dbReference>
<dbReference type="PROSITE" id="PS00486">
    <property type="entry name" value="DNA_MISMATCH_REPAIR_2"/>
    <property type="match status" value="1"/>
</dbReference>
<dbReference type="GO" id="GO:0030983">
    <property type="term" value="F:mismatched DNA binding"/>
    <property type="evidence" value="ECO:0007669"/>
    <property type="project" value="InterPro"/>
</dbReference>
<feature type="domain" description="DNA mismatch repair proteins mutS family" evidence="5">
    <location>
        <begin position="56"/>
        <end position="72"/>
    </location>
</feature>
<dbReference type="InterPro" id="IPR027417">
    <property type="entry name" value="P-loop_NTPase"/>
</dbReference>
<sequence length="185" mass="19934">MAHIGSYVPAEAALIGPVDSIRTCMSVDESVLHGLSSFALDLQQMSQIYQGRGEKSLVVLDEFGKGTRRANGIGLLVATIESFLQDSDQCPHVILATHFHLLHDILPPSPLLSHQTFASLHHQGEMVYLYQLIEGHARGSCAGLVALSANVARDVVQRQQQVAQSADIPSLICPRPYTAALNGAK</sequence>
<name>A0A6B0V0Y8_IXORI</name>
<evidence type="ECO:0000259" key="5">
    <source>
        <dbReference type="PROSITE" id="PS00486"/>
    </source>
</evidence>
<dbReference type="GO" id="GO:0006298">
    <property type="term" value="P:mismatch repair"/>
    <property type="evidence" value="ECO:0007669"/>
    <property type="project" value="InterPro"/>
</dbReference>
<evidence type="ECO:0000256" key="2">
    <source>
        <dbReference type="ARBA" id="ARBA00022741"/>
    </source>
</evidence>
<keyword evidence="3" id="KW-0067">ATP-binding</keyword>
<dbReference type="GO" id="GO:0140664">
    <property type="term" value="F:ATP-dependent DNA damage sensor activity"/>
    <property type="evidence" value="ECO:0007669"/>
    <property type="project" value="InterPro"/>
</dbReference>
<dbReference type="SMART" id="SM00534">
    <property type="entry name" value="MUTSac"/>
    <property type="match status" value="1"/>
</dbReference>
<reference evidence="6" key="1">
    <citation type="submission" date="2019-12" db="EMBL/GenBank/DDBJ databases">
        <title>An insight into the sialome of adult female Ixodes ricinus ticks feeding for 6 days.</title>
        <authorList>
            <person name="Perner J."/>
            <person name="Ribeiro J.M.C."/>
        </authorList>
    </citation>
    <scope>NUCLEOTIDE SEQUENCE</scope>
    <source>
        <strain evidence="6">Semi-engorged</strain>
        <tissue evidence="6">Salivary glands</tissue>
    </source>
</reference>
<organism evidence="6">
    <name type="scientific">Ixodes ricinus</name>
    <name type="common">Common tick</name>
    <name type="synonym">Acarus ricinus</name>
    <dbReference type="NCBI Taxonomy" id="34613"/>
    <lineage>
        <taxon>Eukaryota</taxon>
        <taxon>Metazoa</taxon>
        <taxon>Ecdysozoa</taxon>
        <taxon>Arthropoda</taxon>
        <taxon>Chelicerata</taxon>
        <taxon>Arachnida</taxon>
        <taxon>Acari</taxon>
        <taxon>Parasitiformes</taxon>
        <taxon>Ixodida</taxon>
        <taxon>Ixodoidea</taxon>
        <taxon>Ixodidae</taxon>
        <taxon>Ixodinae</taxon>
        <taxon>Ixodes</taxon>
    </lineage>
</organism>
<dbReference type="InterPro" id="IPR045076">
    <property type="entry name" value="MutS"/>
</dbReference>
<evidence type="ECO:0000256" key="4">
    <source>
        <dbReference type="ARBA" id="ARBA00023125"/>
    </source>
</evidence>
<dbReference type="PANTHER" id="PTHR11361">
    <property type="entry name" value="DNA MISMATCH REPAIR PROTEIN MUTS FAMILY MEMBER"/>
    <property type="match status" value="1"/>
</dbReference>
<dbReference type="PANTHER" id="PTHR11361:SF20">
    <property type="entry name" value="MUTS PROTEIN HOMOLOG 5"/>
    <property type="match status" value="1"/>
</dbReference>
<accession>A0A6B0V0Y8</accession>